<accession>A0A6V8I9Y2</accession>
<reference evidence="1 2" key="1">
    <citation type="journal article" date="2020" name="Cell Rep.">
        <title>Local necrotic cells trigger systemic immune activation via gut microbiome dysbiosis in Drosophila.</title>
        <authorList>
            <person name="Kosakamoto H."/>
            <person name="Yamauchi T."/>
            <person name="Akuzawa-Tokita Y."/>
            <person name="Nishimura K."/>
            <person name="Soga T."/>
            <person name="Murakami T."/>
            <person name="Mori H."/>
            <person name="Yamamoto K."/>
            <person name="Miyazaki R."/>
            <person name="Koto A."/>
            <person name="Miura M."/>
            <person name="Obata F."/>
        </authorList>
    </citation>
    <scope>NUCLEOTIDE SEQUENCE [LARGE SCALE GENOMIC DNA]</scope>
    <source>
        <strain evidence="1 2">Ai</strain>
    </source>
</reference>
<sequence>MICEICGTDFPCTADSQCWCMQVPHAIPLPAGEAPGCMCPACLERLIRQSRAGEHVSPEQT</sequence>
<keyword evidence="2" id="KW-1185">Reference proteome</keyword>
<protein>
    <recommendedName>
        <fullName evidence="3">Cysteine-rich CWC</fullName>
    </recommendedName>
</protein>
<dbReference type="Pfam" id="PF14375">
    <property type="entry name" value="Cys_rich_CWC"/>
    <property type="match status" value="1"/>
</dbReference>
<evidence type="ECO:0000313" key="2">
    <source>
        <dbReference type="Proteomes" id="UP000548726"/>
    </source>
</evidence>
<name>A0A6V8I9Y2_9PROT</name>
<dbReference type="InterPro" id="IPR032720">
    <property type="entry name" value="Cys_rich_CWC"/>
</dbReference>
<comment type="caution">
    <text evidence="1">The sequence shown here is derived from an EMBL/GenBank/DDBJ whole genome shotgun (WGS) entry which is preliminary data.</text>
</comment>
<dbReference type="AlphaFoldDB" id="A0A6V8I9Y2"/>
<dbReference type="EMBL" id="BLJP01000011">
    <property type="protein sequence ID" value="GFE94371.1"/>
    <property type="molecule type" value="Genomic_DNA"/>
</dbReference>
<organism evidence="1 2">
    <name type="scientific">Acetobacter persici</name>
    <dbReference type="NCBI Taxonomy" id="1076596"/>
    <lineage>
        <taxon>Bacteria</taxon>
        <taxon>Pseudomonadati</taxon>
        <taxon>Pseudomonadota</taxon>
        <taxon>Alphaproteobacteria</taxon>
        <taxon>Acetobacterales</taxon>
        <taxon>Acetobacteraceae</taxon>
        <taxon>Acetobacter</taxon>
    </lineage>
</organism>
<gene>
    <name evidence="1" type="ORF">DmAi_24300</name>
</gene>
<dbReference type="RefSeq" id="WP_086655100.1">
    <property type="nucleotide sequence ID" value="NZ_BLJP01000011.1"/>
</dbReference>
<dbReference type="Proteomes" id="UP000548726">
    <property type="component" value="Unassembled WGS sequence"/>
</dbReference>
<evidence type="ECO:0008006" key="3">
    <source>
        <dbReference type="Google" id="ProtNLM"/>
    </source>
</evidence>
<evidence type="ECO:0000313" key="1">
    <source>
        <dbReference type="EMBL" id="GFE94371.1"/>
    </source>
</evidence>
<dbReference type="OrthoDB" id="7276039at2"/>
<proteinExistence type="predicted"/>